<name>A0A814MBF4_ADIRI</name>
<dbReference type="AlphaFoldDB" id="A0A814MBF4"/>
<dbReference type="Proteomes" id="UP000663828">
    <property type="component" value="Unassembled WGS sequence"/>
</dbReference>
<sequence>MTKQATKLDYSKMSEGELRLLLNKHQQMLSNTRLINTLPDKGERFRNAINEIESFLTQPSSPMDCDMLINQLRGMTMPSEETEFSKEPVHVGKSVQNEFGKKSNDDFSDEHLNAVKQRIKARKAERDSKNTVTTVKLISLDDAVRLHNEQQKIEEEHLIQQTTARLLGNMSLTTTTFGLPPSTTSNKDLMYRQTARGSDDEDGRKDDELGRDRAEIDSDHESDELDYPEEEGANDDN</sequence>
<evidence type="ECO:0000313" key="2">
    <source>
        <dbReference type="EMBL" id="CAF1075488.1"/>
    </source>
</evidence>
<protein>
    <submittedName>
        <fullName evidence="2">Uncharacterized protein</fullName>
    </submittedName>
</protein>
<organism evidence="2 3">
    <name type="scientific">Adineta ricciae</name>
    <name type="common">Rotifer</name>
    <dbReference type="NCBI Taxonomy" id="249248"/>
    <lineage>
        <taxon>Eukaryota</taxon>
        <taxon>Metazoa</taxon>
        <taxon>Spiralia</taxon>
        <taxon>Gnathifera</taxon>
        <taxon>Rotifera</taxon>
        <taxon>Eurotatoria</taxon>
        <taxon>Bdelloidea</taxon>
        <taxon>Adinetida</taxon>
        <taxon>Adinetidae</taxon>
        <taxon>Adineta</taxon>
    </lineage>
</organism>
<reference evidence="2" key="1">
    <citation type="submission" date="2021-02" db="EMBL/GenBank/DDBJ databases">
        <authorList>
            <person name="Nowell W R."/>
        </authorList>
    </citation>
    <scope>NUCLEOTIDE SEQUENCE</scope>
</reference>
<comment type="caution">
    <text evidence="2">The sequence shown here is derived from an EMBL/GenBank/DDBJ whole genome shotgun (WGS) entry which is preliminary data.</text>
</comment>
<feature type="compositionally biased region" description="Low complexity" evidence="1">
    <location>
        <begin position="176"/>
        <end position="185"/>
    </location>
</feature>
<evidence type="ECO:0000256" key="1">
    <source>
        <dbReference type="SAM" id="MobiDB-lite"/>
    </source>
</evidence>
<feature type="compositionally biased region" description="Acidic residues" evidence="1">
    <location>
        <begin position="220"/>
        <end position="237"/>
    </location>
</feature>
<proteinExistence type="predicted"/>
<dbReference type="EMBL" id="CAJNOR010001103">
    <property type="protein sequence ID" value="CAF1075488.1"/>
    <property type="molecule type" value="Genomic_DNA"/>
</dbReference>
<feature type="compositionally biased region" description="Basic and acidic residues" evidence="1">
    <location>
        <begin position="202"/>
        <end position="219"/>
    </location>
</feature>
<feature type="region of interest" description="Disordered" evidence="1">
    <location>
        <begin position="176"/>
        <end position="237"/>
    </location>
</feature>
<evidence type="ECO:0000313" key="3">
    <source>
        <dbReference type="Proteomes" id="UP000663828"/>
    </source>
</evidence>
<keyword evidence="3" id="KW-1185">Reference proteome</keyword>
<accession>A0A814MBF4</accession>
<gene>
    <name evidence="2" type="ORF">XAT740_LOCUS17043</name>
</gene>